<feature type="transmembrane region" description="Helical" evidence="7">
    <location>
        <begin position="123"/>
        <end position="143"/>
    </location>
</feature>
<dbReference type="AlphaFoldDB" id="A0A5E4RNZ2"/>
<evidence type="ECO:0000256" key="5">
    <source>
        <dbReference type="ARBA" id="ARBA00023136"/>
    </source>
</evidence>
<evidence type="ECO:0000256" key="1">
    <source>
        <dbReference type="ARBA" id="ARBA00004141"/>
    </source>
</evidence>
<feature type="region of interest" description="Disordered" evidence="6">
    <location>
        <begin position="229"/>
        <end position="265"/>
    </location>
</feature>
<feature type="transmembrane region" description="Helical" evidence="7">
    <location>
        <begin position="19"/>
        <end position="37"/>
    </location>
</feature>
<keyword evidence="9" id="KW-1185">Reference proteome</keyword>
<comment type="similarity">
    <text evidence="2">Belongs to the TMEM86 family.</text>
</comment>
<evidence type="ECO:0000313" key="9">
    <source>
        <dbReference type="Proteomes" id="UP000333828"/>
    </source>
</evidence>
<protein>
    <submittedName>
        <fullName evidence="8">Putative membrane protein</fullName>
    </submittedName>
</protein>
<dbReference type="Pfam" id="PF07947">
    <property type="entry name" value="YhhN"/>
    <property type="match status" value="1"/>
</dbReference>
<gene>
    <name evidence="8" type="ORF">PIN31115_00250</name>
</gene>
<accession>A0A5E4RNZ2</accession>
<reference evidence="8 9" key="1">
    <citation type="submission" date="2019-08" db="EMBL/GenBank/DDBJ databases">
        <authorList>
            <person name="Peeters C."/>
        </authorList>
    </citation>
    <scope>NUCLEOTIDE SEQUENCE [LARGE SCALE GENOMIC DNA]</scope>
    <source>
        <strain evidence="8 9">LMG 31115</strain>
    </source>
</reference>
<feature type="compositionally biased region" description="Basic and acidic residues" evidence="6">
    <location>
        <begin position="248"/>
        <end position="265"/>
    </location>
</feature>
<evidence type="ECO:0000256" key="3">
    <source>
        <dbReference type="ARBA" id="ARBA00022692"/>
    </source>
</evidence>
<feature type="compositionally biased region" description="Gly residues" evidence="6">
    <location>
        <begin position="238"/>
        <end position="247"/>
    </location>
</feature>
<proteinExistence type="inferred from homology"/>
<dbReference type="PANTHER" id="PTHR31885">
    <property type="entry name" value="GH04784P"/>
    <property type="match status" value="1"/>
</dbReference>
<keyword evidence="4 7" id="KW-1133">Transmembrane helix</keyword>
<evidence type="ECO:0000256" key="6">
    <source>
        <dbReference type="SAM" id="MobiDB-lite"/>
    </source>
</evidence>
<dbReference type="PANTHER" id="PTHR31885:SF6">
    <property type="entry name" value="GH04784P"/>
    <property type="match status" value="1"/>
</dbReference>
<keyword evidence="5 7" id="KW-0472">Membrane</keyword>
<dbReference type="EMBL" id="CABPSI010000001">
    <property type="protein sequence ID" value="VVD64214.1"/>
    <property type="molecule type" value="Genomic_DNA"/>
</dbReference>
<dbReference type="RefSeq" id="WP_150682566.1">
    <property type="nucleotide sequence ID" value="NZ_CABPSI010000001.1"/>
</dbReference>
<feature type="transmembrane region" description="Helical" evidence="7">
    <location>
        <begin position="43"/>
        <end position="60"/>
    </location>
</feature>
<dbReference type="GO" id="GO:0016020">
    <property type="term" value="C:membrane"/>
    <property type="evidence" value="ECO:0007669"/>
    <property type="project" value="UniProtKB-SubCell"/>
</dbReference>
<evidence type="ECO:0000256" key="7">
    <source>
        <dbReference type="SAM" id="Phobius"/>
    </source>
</evidence>
<dbReference type="InterPro" id="IPR012506">
    <property type="entry name" value="TMEM86B-like"/>
</dbReference>
<evidence type="ECO:0000256" key="2">
    <source>
        <dbReference type="ARBA" id="ARBA00007375"/>
    </source>
</evidence>
<sequence length="265" mass="28461">MTSNFFQPAAALPREARRFWWLAAAAGAAYAVSLRGAPYPDQAVAKVFLCVMLLFAALYHREHRERVWLCAALIFSGAGDVLLALPGMAQGFVLGLGAFLLAHLAYFVLFWRVRRRWSQVPAWHRVAIVLVWITAALAYVMYWPGMGELKAPVACYVIVLAMMASAALLANVGGEWAAVGALLFTVSDALIGTTRFVGSVPAQEYAIWILYALAQLLLTAGILAKRPGNDARTSGANTGSGGGTGRGESGERDERDGSRGDARSV</sequence>
<organism evidence="8 9">
    <name type="scientific">Pandoraea iniqua</name>
    <dbReference type="NCBI Taxonomy" id="2508288"/>
    <lineage>
        <taxon>Bacteria</taxon>
        <taxon>Pseudomonadati</taxon>
        <taxon>Pseudomonadota</taxon>
        <taxon>Betaproteobacteria</taxon>
        <taxon>Burkholderiales</taxon>
        <taxon>Burkholderiaceae</taxon>
        <taxon>Pandoraea</taxon>
    </lineage>
</organism>
<feature type="transmembrane region" description="Helical" evidence="7">
    <location>
        <begin position="91"/>
        <end position="111"/>
    </location>
</feature>
<feature type="transmembrane region" description="Helical" evidence="7">
    <location>
        <begin position="176"/>
        <end position="193"/>
    </location>
</feature>
<comment type="subcellular location">
    <subcellularLocation>
        <location evidence="1">Membrane</location>
        <topology evidence="1">Multi-pass membrane protein</topology>
    </subcellularLocation>
</comment>
<dbReference type="Proteomes" id="UP000333828">
    <property type="component" value="Unassembled WGS sequence"/>
</dbReference>
<dbReference type="GO" id="GO:0016787">
    <property type="term" value="F:hydrolase activity"/>
    <property type="evidence" value="ECO:0007669"/>
    <property type="project" value="TreeGrafter"/>
</dbReference>
<name>A0A5E4RNZ2_9BURK</name>
<evidence type="ECO:0000313" key="8">
    <source>
        <dbReference type="EMBL" id="VVD64214.1"/>
    </source>
</evidence>
<keyword evidence="3 7" id="KW-0812">Transmembrane</keyword>
<evidence type="ECO:0000256" key="4">
    <source>
        <dbReference type="ARBA" id="ARBA00022989"/>
    </source>
</evidence>
<feature type="transmembrane region" description="Helical" evidence="7">
    <location>
        <begin position="67"/>
        <end position="85"/>
    </location>
</feature>
<feature type="transmembrane region" description="Helical" evidence="7">
    <location>
        <begin position="205"/>
        <end position="224"/>
    </location>
</feature>
<feature type="transmembrane region" description="Helical" evidence="7">
    <location>
        <begin position="149"/>
        <end position="169"/>
    </location>
</feature>